<protein>
    <submittedName>
        <fullName evidence="1">Uncharacterized protein</fullName>
    </submittedName>
</protein>
<dbReference type="RefSeq" id="WP_147389603.1">
    <property type="nucleotide sequence ID" value="NZ_AQHF01000025.1"/>
</dbReference>
<comment type="caution">
    <text evidence="1">The sequence shown here is derived from an EMBL/GenBank/DDBJ whole genome shotgun (WGS) entry which is preliminary data.</text>
</comment>
<reference evidence="1 2" key="1">
    <citation type="submission" date="2015-06" db="EMBL/GenBank/DDBJ databases">
        <title>Genome sequence of Pseudoalteromonas peptidolytica.</title>
        <authorList>
            <person name="Xie B.-B."/>
            <person name="Rong J.-C."/>
            <person name="Qin Q.-L."/>
            <person name="Zhang Y.-Z."/>
        </authorList>
    </citation>
    <scope>NUCLEOTIDE SEQUENCE [LARGE SCALE GENOMIC DNA]</scope>
    <source>
        <strain evidence="1 2">F12-50-A1</strain>
    </source>
</reference>
<evidence type="ECO:0000313" key="2">
    <source>
        <dbReference type="Proteomes" id="UP000660708"/>
    </source>
</evidence>
<keyword evidence="2" id="KW-1185">Reference proteome</keyword>
<evidence type="ECO:0000313" key="1">
    <source>
        <dbReference type="EMBL" id="MBE0347028.1"/>
    </source>
</evidence>
<dbReference type="Proteomes" id="UP000660708">
    <property type="component" value="Unassembled WGS sequence"/>
</dbReference>
<sequence>MRYAHIDHKGIVIGIYDLDSLMSIDEYILCDKNQDVEIGSFYNAETSEFERVANDDEQPLDLTPINIESVTNTLSGYENNTNEFTVPQQSNDVIATGQLAIGDCKFKVPFKRIDTGRIQLMPAQVKDGHFSIPLRFETNGIWIVDQALINADLPKPVFELEEYRFSVL</sequence>
<name>A0A8I0T5A7_9GAMM</name>
<proteinExistence type="predicted"/>
<dbReference type="EMBL" id="AQHF01000025">
    <property type="protein sequence ID" value="MBE0347028.1"/>
    <property type="molecule type" value="Genomic_DNA"/>
</dbReference>
<gene>
    <name evidence="1" type="ORF">PPEP_a4018</name>
</gene>
<dbReference type="AlphaFoldDB" id="A0A8I0T5A7"/>
<accession>A0A8I0T5A7</accession>
<organism evidence="1 2">
    <name type="scientific">Pseudoalteromonas peptidolytica F12-50-A1</name>
    <dbReference type="NCBI Taxonomy" id="1315280"/>
    <lineage>
        <taxon>Bacteria</taxon>
        <taxon>Pseudomonadati</taxon>
        <taxon>Pseudomonadota</taxon>
        <taxon>Gammaproteobacteria</taxon>
        <taxon>Alteromonadales</taxon>
        <taxon>Pseudoalteromonadaceae</taxon>
        <taxon>Pseudoalteromonas</taxon>
    </lineage>
</organism>